<accession>A0A7C8YYD7</accession>
<dbReference type="AlphaFoldDB" id="A0A7C8YYD7"/>
<reference evidence="1" key="1">
    <citation type="journal article" date="2013" name="J. Plant Res.">
        <title>Effect of fungi and light on seed germination of three Opuntia species from semiarid lands of central Mexico.</title>
        <authorList>
            <person name="Delgado-Sanchez P."/>
            <person name="Jimenez-Bremont J.F."/>
            <person name="Guerrero-Gonzalez Mde L."/>
            <person name="Flores J."/>
        </authorList>
    </citation>
    <scope>NUCLEOTIDE SEQUENCE</scope>
    <source>
        <tissue evidence="1">Cladode</tissue>
    </source>
</reference>
<dbReference type="EMBL" id="GISG01068195">
    <property type="protein sequence ID" value="MBA4629075.1"/>
    <property type="molecule type" value="Transcribed_RNA"/>
</dbReference>
<evidence type="ECO:0000313" key="1">
    <source>
        <dbReference type="EMBL" id="MBA4629075.1"/>
    </source>
</evidence>
<name>A0A7C8YYD7_OPUST</name>
<dbReference type="EMBL" id="GISG01068196">
    <property type="protein sequence ID" value="MBA4629076.1"/>
    <property type="molecule type" value="Transcribed_RNA"/>
</dbReference>
<proteinExistence type="predicted"/>
<sequence>MSPSHQVLMCRNIVKNQEDCQLGIAFEITKNNQKTRLQSQKCDGLLMHGYMLQLIQLSLYRLLVASCTNNSAVNHNQLRERSTFSLLTRTPYRSHVKAKSALIHFY</sequence>
<protein>
    <submittedName>
        <fullName evidence="1">Uncharacterized protein</fullName>
    </submittedName>
</protein>
<reference evidence="1" key="2">
    <citation type="submission" date="2020-07" db="EMBL/GenBank/DDBJ databases">
        <authorList>
            <person name="Vera ALvarez R."/>
            <person name="Arias-Moreno D.M."/>
            <person name="Jimenez-Jacinto V."/>
            <person name="Jimenez-Bremont J.F."/>
            <person name="Swaminathan K."/>
            <person name="Moose S.P."/>
            <person name="Guerrero-Gonzalez M.L."/>
            <person name="Marino-Ramirez L."/>
            <person name="Landsman D."/>
            <person name="Rodriguez-Kessler M."/>
            <person name="Delgado-Sanchez P."/>
        </authorList>
    </citation>
    <scope>NUCLEOTIDE SEQUENCE</scope>
    <source>
        <tissue evidence="1">Cladode</tissue>
    </source>
</reference>
<organism evidence="1">
    <name type="scientific">Opuntia streptacantha</name>
    <name type="common">Prickly pear cactus</name>
    <name type="synonym">Opuntia cardona</name>
    <dbReference type="NCBI Taxonomy" id="393608"/>
    <lineage>
        <taxon>Eukaryota</taxon>
        <taxon>Viridiplantae</taxon>
        <taxon>Streptophyta</taxon>
        <taxon>Embryophyta</taxon>
        <taxon>Tracheophyta</taxon>
        <taxon>Spermatophyta</taxon>
        <taxon>Magnoliopsida</taxon>
        <taxon>eudicotyledons</taxon>
        <taxon>Gunneridae</taxon>
        <taxon>Pentapetalae</taxon>
        <taxon>Caryophyllales</taxon>
        <taxon>Cactineae</taxon>
        <taxon>Cactaceae</taxon>
        <taxon>Opuntioideae</taxon>
        <taxon>Opuntia</taxon>
    </lineage>
</organism>